<dbReference type="OrthoDB" id="2664079at2759"/>
<keyword evidence="1" id="KW-0238">DNA-binding</keyword>
<evidence type="ECO:0000313" key="3">
    <source>
        <dbReference type="Proteomes" id="UP000054538"/>
    </source>
</evidence>
<dbReference type="HOGENOM" id="CLU_003292_2_1_1"/>
<dbReference type="GO" id="GO:0003677">
    <property type="term" value="F:DNA binding"/>
    <property type="evidence" value="ECO:0007669"/>
    <property type="project" value="UniProtKB-KW"/>
</dbReference>
<dbReference type="Proteomes" id="UP000054538">
    <property type="component" value="Unassembled WGS sequence"/>
</dbReference>
<evidence type="ECO:0000313" key="2">
    <source>
        <dbReference type="EMBL" id="KIK79663.1"/>
    </source>
</evidence>
<dbReference type="Gene3D" id="1.10.150.130">
    <property type="match status" value="1"/>
</dbReference>
<feature type="non-terminal residue" evidence="2">
    <location>
        <position position="1"/>
    </location>
</feature>
<reference evidence="3" key="2">
    <citation type="submission" date="2015-01" db="EMBL/GenBank/DDBJ databases">
        <title>Evolutionary Origins and Diversification of the Mycorrhizal Mutualists.</title>
        <authorList>
            <consortium name="DOE Joint Genome Institute"/>
            <consortium name="Mycorrhizal Genomics Consortium"/>
            <person name="Kohler A."/>
            <person name="Kuo A."/>
            <person name="Nagy L.G."/>
            <person name="Floudas D."/>
            <person name="Copeland A."/>
            <person name="Barry K.W."/>
            <person name="Cichocki N."/>
            <person name="Veneault-Fourrey C."/>
            <person name="LaButti K."/>
            <person name="Lindquist E.A."/>
            <person name="Lipzen A."/>
            <person name="Lundell T."/>
            <person name="Morin E."/>
            <person name="Murat C."/>
            <person name="Riley R."/>
            <person name="Ohm R."/>
            <person name="Sun H."/>
            <person name="Tunlid A."/>
            <person name="Henrissat B."/>
            <person name="Grigoriev I.V."/>
            <person name="Hibbett D.S."/>
            <person name="Martin F."/>
        </authorList>
    </citation>
    <scope>NUCLEOTIDE SEQUENCE [LARGE SCALE GENOMIC DNA]</scope>
    <source>
        <strain evidence="3">Ve08.2h10</strain>
    </source>
</reference>
<evidence type="ECO:0000256" key="1">
    <source>
        <dbReference type="ARBA" id="ARBA00023125"/>
    </source>
</evidence>
<gene>
    <name evidence="2" type="ORF">PAXRUDRAFT_160762</name>
</gene>
<protein>
    <recommendedName>
        <fullName evidence="4">Core-binding (CB) domain-containing protein</fullName>
    </recommendedName>
</protein>
<reference evidence="2 3" key="1">
    <citation type="submission" date="2014-04" db="EMBL/GenBank/DDBJ databases">
        <authorList>
            <consortium name="DOE Joint Genome Institute"/>
            <person name="Kuo A."/>
            <person name="Kohler A."/>
            <person name="Jargeat P."/>
            <person name="Nagy L.G."/>
            <person name="Floudas D."/>
            <person name="Copeland A."/>
            <person name="Barry K.W."/>
            <person name="Cichocki N."/>
            <person name="Veneault-Fourrey C."/>
            <person name="LaButti K."/>
            <person name="Lindquist E.A."/>
            <person name="Lipzen A."/>
            <person name="Lundell T."/>
            <person name="Morin E."/>
            <person name="Murat C."/>
            <person name="Sun H."/>
            <person name="Tunlid A."/>
            <person name="Henrissat B."/>
            <person name="Grigoriev I.V."/>
            <person name="Hibbett D.S."/>
            <person name="Martin F."/>
            <person name="Nordberg H.P."/>
            <person name="Cantor M.N."/>
            <person name="Hua S.X."/>
        </authorList>
    </citation>
    <scope>NUCLEOTIDE SEQUENCE [LARGE SCALE GENOMIC DNA]</scope>
    <source>
        <strain evidence="2 3">Ve08.2h10</strain>
    </source>
</reference>
<dbReference type="AlphaFoldDB" id="A0A0D0CVZ8"/>
<organism evidence="2 3">
    <name type="scientific">Paxillus rubicundulus Ve08.2h10</name>
    <dbReference type="NCBI Taxonomy" id="930991"/>
    <lineage>
        <taxon>Eukaryota</taxon>
        <taxon>Fungi</taxon>
        <taxon>Dikarya</taxon>
        <taxon>Basidiomycota</taxon>
        <taxon>Agaricomycotina</taxon>
        <taxon>Agaricomycetes</taxon>
        <taxon>Agaricomycetidae</taxon>
        <taxon>Boletales</taxon>
        <taxon>Paxilineae</taxon>
        <taxon>Paxillaceae</taxon>
        <taxon>Paxillus</taxon>
    </lineage>
</organism>
<accession>A0A0D0CVZ8</accession>
<dbReference type="EMBL" id="KN826220">
    <property type="protein sequence ID" value="KIK79663.1"/>
    <property type="molecule type" value="Genomic_DNA"/>
</dbReference>
<proteinExistence type="predicted"/>
<dbReference type="InterPro" id="IPR010998">
    <property type="entry name" value="Integrase_recombinase_N"/>
</dbReference>
<name>A0A0D0CVZ8_9AGAM</name>
<keyword evidence="3" id="KW-1185">Reference proteome</keyword>
<dbReference type="STRING" id="930991.A0A0D0CVZ8"/>
<evidence type="ECO:0008006" key="4">
    <source>
        <dbReference type="Google" id="ProtNLM"/>
    </source>
</evidence>
<dbReference type="SUPFAM" id="SSF47823">
    <property type="entry name" value="lambda integrase-like, N-terminal domain"/>
    <property type="match status" value="1"/>
</dbReference>
<dbReference type="InParanoid" id="A0A0D0CVZ8"/>
<sequence>YPPDFTPLPSTLRPHCAARDRLKLWLPPSTHTLTVDSPLLNLSRIQEVLIQTWADITHESYGSGLLAFHAFCDARGVSDSQRAPTHSDLISLFITYLTGSYSGKTISNYVCGVRAWHILHSQAWSLNDLEIDALLSEAQRITPATSRRKKRQPYTVNFISAIRRHLHLDAPLDASVYSCLTAGFYAIARAGELTIPTLTSFNPKRHIKCADVRVERDRNNIEITVLHVPETKTNREGEDLSFLRQAPNNPTDPWVALDNHFVINEPLLNLLLFSYRFNGSHGPLTKAKFTQ</sequence>